<feature type="region of interest" description="Disordered" evidence="1">
    <location>
        <begin position="353"/>
        <end position="376"/>
    </location>
</feature>
<feature type="compositionally biased region" description="Basic and acidic residues" evidence="1">
    <location>
        <begin position="269"/>
        <end position="280"/>
    </location>
</feature>
<evidence type="ECO:0000256" key="1">
    <source>
        <dbReference type="SAM" id="MobiDB-lite"/>
    </source>
</evidence>
<feature type="compositionally biased region" description="Low complexity" evidence="1">
    <location>
        <begin position="132"/>
        <end position="143"/>
    </location>
</feature>
<feature type="region of interest" description="Disordered" evidence="1">
    <location>
        <begin position="256"/>
        <end position="293"/>
    </location>
</feature>
<evidence type="ECO:0000313" key="3">
    <source>
        <dbReference type="Proteomes" id="UP000594262"/>
    </source>
</evidence>
<accession>A0A7M5UYT9</accession>
<feature type="region of interest" description="Disordered" evidence="1">
    <location>
        <begin position="1"/>
        <end position="205"/>
    </location>
</feature>
<feature type="compositionally biased region" description="Polar residues" evidence="1">
    <location>
        <begin position="1"/>
        <end position="12"/>
    </location>
</feature>
<feature type="compositionally biased region" description="Polar residues" evidence="1">
    <location>
        <begin position="155"/>
        <end position="181"/>
    </location>
</feature>
<feature type="compositionally biased region" description="Basic and acidic residues" evidence="1">
    <location>
        <begin position="13"/>
        <end position="29"/>
    </location>
</feature>
<keyword evidence="3" id="KW-1185">Reference proteome</keyword>
<feature type="compositionally biased region" description="Polar residues" evidence="1">
    <location>
        <begin position="358"/>
        <end position="368"/>
    </location>
</feature>
<feature type="compositionally biased region" description="Polar residues" evidence="1">
    <location>
        <begin position="57"/>
        <end position="73"/>
    </location>
</feature>
<dbReference type="EnsemblMetazoa" id="CLYHEMT000684.1">
    <property type="protein sequence ID" value="CLYHEMP000684.1"/>
    <property type="gene ID" value="CLYHEMG000684"/>
</dbReference>
<organism evidence="2 3">
    <name type="scientific">Clytia hemisphaerica</name>
    <dbReference type="NCBI Taxonomy" id="252671"/>
    <lineage>
        <taxon>Eukaryota</taxon>
        <taxon>Metazoa</taxon>
        <taxon>Cnidaria</taxon>
        <taxon>Hydrozoa</taxon>
        <taxon>Hydroidolina</taxon>
        <taxon>Leptothecata</taxon>
        <taxon>Obeliida</taxon>
        <taxon>Clytiidae</taxon>
        <taxon>Clytia</taxon>
    </lineage>
</organism>
<dbReference type="InterPro" id="IPR037688">
    <property type="entry name" value="ZBBX"/>
</dbReference>
<dbReference type="GeneID" id="136800282"/>
<dbReference type="PANTHER" id="PTHR28634">
    <property type="entry name" value="ZINC FINGER B-BOX DOMAIN-CONTAINING PROTEIN 1"/>
    <property type="match status" value="1"/>
</dbReference>
<dbReference type="AlphaFoldDB" id="A0A7M5UYT9"/>
<protein>
    <submittedName>
        <fullName evidence="2">Uncharacterized protein</fullName>
    </submittedName>
</protein>
<evidence type="ECO:0000313" key="2">
    <source>
        <dbReference type="EnsemblMetazoa" id="CLYHEMP000684.1"/>
    </source>
</evidence>
<reference evidence="2" key="1">
    <citation type="submission" date="2021-01" db="UniProtKB">
        <authorList>
            <consortium name="EnsemblMetazoa"/>
        </authorList>
    </citation>
    <scope>IDENTIFICATION</scope>
</reference>
<sequence>MDNLKHTISNKSAVKEMKSNSKKMEKENLLMEQKLSNLKERLKGEMDARRSSGGPRWQSSQNNQPSKRPQYTSVKVLRDEPIESYMARPPDQKKKETRQQKGKTTKKSSSSSSSSASTNHNNFIIGKKVTKSCSSSSNISGISPQPPSKPKQQSNTFAYSNASMFENERINSNTQSPLNDNTRCDNHEQSPTNPLLEGTYDERANAQSFQEALNEWRNGGITTTSAASVNNSNPLLDGVYNEKESAQSFQNALNEWRSGGTASTSMTDTRQEKPKVHRSETSVSVQSRQSTSDLSDIENNIKFDSSLSYMEKLLLKKHRKDSIFNYSLPRPKSAAVTTKEIVYKINDKENYKTELETSRSAGGSPKRQTTSERNWRNRYDGMGGYFEIGTNANPDEEYYVDEPEIRNTDSPDIISENIKDATGLNYYGESDGYWRPASSYGSSR</sequence>
<dbReference type="Proteomes" id="UP000594262">
    <property type="component" value="Unplaced"/>
</dbReference>
<feature type="compositionally biased region" description="Low complexity" evidence="1">
    <location>
        <begin position="107"/>
        <end position="118"/>
    </location>
</feature>
<feature type="compositionally biased region" description="Low complexity" evidence="1">
    <location>
        <begin position="281"/>
        <end position="292"/>
    </location>
</feature>
<dbReference type="PANTHER" id="PTHR28634:SF1">
    <property type="entry name" value="ZINC FINGER B-BOX DOMAIN-CONTAINING PROTEIN 1"/>
    <property type="match status" value="1"/>
</dbReference>
<feature type="compositionally biased region" description="Basic and acidic residues" evidence="1">
    <location>
        <begin position="90"/>
        <end position="99"/>
    </location>
</feature>
<dbReference type="OrthoDB" id="445896at2759"/>
<dbReference type="RefSeq" id="XP_066913006.1">
    <property type="nucleotide sequence ID" value="XM_067056905.1"/>
</dbReference>
<name>A0A7M5UYT9_9CNID</name>
<feature type="compositionally biased region" description="Basic and acidic residues" evidence="1">
    <location>
        <begin position="37"/>
        <end position="50"/>
    </location>
</feature>
<proteinExistence type="predicted"/>